<dbReference type="STRING" id="1178482.AR456_00110"/>
<dbReference type="NCBIfam" id="NF004388">
    <property type="entry name" value="PRK05749.1-4"/>
    <property type="match status" value="1"/>
</dbReference>
<comment type="function">
    <text evidence="12">Involved in lipopolysaccharide (LPS) biosynthesis. Catalyzes the transfer of 3-deoxy-D-manno-octulosonate (Kdo) residue(s) from CMP-Kdo to lipid IV(A), the tetraacyldisaccharide-1,4'-bisphosphate precursor of lipid A.</text>
</comment>
<evidence type="ECO:0000256" key="7">
    <source>
        <dbReference type="ARBA" id="ARBA00022679"/>
    </source>
</evidence>
<evidence type="ECO:0000256" key="11">
    <source>
        <dbReference type="PIRSR" id="PIRSR639901-2"/>
    </source>
</evidence>
<dbReference type="RefSeq" id="WP_021819544.1">
    <property type="nucleotide sequence ID" value="NZ_AVBC01000035.1"/>
</dbReference>
<dbReference type="PANTHER" id="PTHR42755">
    <property type="entry name" value="3-DEOXY-MANNO-OCTULOSONATE CYTIDYLYLTRANSFERASE"/>
    <property type="match status" value="1"/>
</dbReference>
<keyword evidence="16" id="KW-1185">Reference proteome</keyword>
<comment type="similarity">
    <text evidence="3">Belongs to the glycosyltransferase group 1 family. Glycosyltransferase 30 subfamily.</text>
</comment>
<evidence type="ECO:0000259" key="13">
    <source>
        <dbReference type="Pfam" id="PF00534"/>
    </source>
</evidence>
<keyword evidence="7 12" id="KW-0808">Transferase</keyword>
<dbReference type="GO" id="GO:0005886">
    <property type="term" value="C:plasma membrane"/>
    <property type="evidence" value="ECO:0007669"/>
    <property type="project" value="UniProtKB-SubCell"/>
</dbReference>
<dbReference type="GO" id="GO:0043842">
    <property type="term" value="F:Kdo transferase activity"/>
    <property type="evidence" value="ECO:0007669"/>
    <property type="project" value="UniProtKB-EC"/>
</dbReference>
<dbReference type="GO" id="GO:0009245">
    <property type="term" value="P:lipid A biosynthetic process"/>
    <property type="evidence" value="ECO:0007669"/>
    <property type="project" value="TreeGrafter"/>
</dbReference>
<dbReference type="Proteomes" id="UP000019113">
    <property type="component" value="Unassembled WGS sequence"/>
</dbReference>
<dbReference type="eggNOG" id="COG1519">
    <property type="taxonomic scope" value="Bacteria"/>
</dbReference>
<feature type="site" description="Transition state stabilizer" evidence="11">
    <location>
        <position position="219"/>
    </location>
</feature>
<reference evidence="15 16" key="1">
    <citation type="submission" date="2013-08" db="EMBL/GenBank/DDBJ databases">
        <title>draft genome of Halomonas huanghegensis, strain BJGMM-B45T.</title>
        <authorList>
            <person name="Miao C."/>
            <person name="Wan Y."/>
            <person name="Jin W."/>
        </authorList>
    </citation>
    <scope>NUCLEOTIDE SEQUENCE [LARGE SCALE GENOMIC DNA]</scope>
    <source>
        <strain evidence="15 16">BJGMM-B45</strain>
    </source>
</reference>
<dbReference type="PANTHER" id="PTHR42755:SF1">
    <property type="entry name" value="3-DEOXY-D-MANNO-OCTULOSONIC ACID TRANSFERASE, MITOCHONDRIAL-RELATED"/>
    <property type="match status" value="1"/>
</dbReference>
<dbReference type="Pfam" id="PF00534">
    <property type="entry name" value="Glycos_transf_1"/>
    <property type="match status" value="1"/>
</dbReference>
<comment type="caution">
    <text evidence="15">The sequence shown here is derived from an EMBL/GenBank/DDBJ whole genome shotgun (WGS) entry which is preliminary data.</text>
</comment>
<keyword evidence="12" id="KW-1003">Cell membrane</keyword>
<evidence type="ECO:0000256" key="9">
    <source>
        <dbReference type="ARBA" id="ARBA00049183"/>
    </source>
</evidence>
<evidence type="ECO:0000313" key="15">
    <source>
        <dbReference type="EMBL" id="ERL51014.1"/>
    </source>
</evidence>
<comment type="catalytic activity">
    <reaction evidence="9 12">
        <text>lipid IVA (E. coli) + CMP-3-deoxy-beta-D-manno-octulosonate = alpha-Kdo-(2-&gt;6)-lipid IVA (E. coli) + CMP + H(+)</text>
        <dbReference type="Rhea" id="RHEA:28066"/>
        <dbReference type="ChEBI" id="CHEBI:15378"/>
        <dbReference type="ChEBI" id="CHEBI:58603"/>
        <dbReference type="ChEBI" id="CHEBI:60364"/>
        <dbReference type="ChEBI" id="CHEBI:60377"/>
        <dbReference type="ChEBI" id="CHEBI:85987"/>
        <dbReference type="EC" id="2.4.99.12"/>
    </reaction>
</comment>
<dbReference type="GO" id="GO:0009244">
    <property type="term" value="P:lipopolysaccharide core region biosynthetic process"/>
    <property type="evidence" value="ECO:0007669"/>
    <property type="project" value="UniProtKB-UniRule"/>
</dbReference>
<sequence>MTGRHAWTRHAYSAALTLLSPLIWQRVWREQVPGRPRAERLGCLDLPEDNRPRLWLHCASVGEVLAARPLIRELRLKYSDHALVVSTMTATGAERVAALMDDVPEVEAAAPLSHVFLALDFPGAARRFIERLSPQMAIFFETELWPNLLHACARRRIPIAVVNGRLSPRAFQGYRRLNWLMQQSLSCVDWLAAKSEPDAARFRELGMSSAHTSVVGSMKFDISVDDGSRRMGRELHAAIGHRPVWVAGSTHAGEDQQVLQAHRRVRERFADALLVLVPRHPQRFDEVARLCQDSGLVTVRRSLGRTPSASAEVYLGDTIGELQMLYGAADVAFVGGSLVPIGGHNLLEPAVMGVPVVTGAALDNFLDVAEVLRDAGALVEVADGDELAERVTALLEDVEQRQRLSEAALAVIETHRGALAATLEGLQVLYPPHSDAARSSG</sequence>
<dbReference type="InterPro" id="IPR038107">
    <property type="entry name" value="Glycos_transf_N_sf"/>
</dbReference>
<protein>
    <recommendedName>
        <fullName evidence="5 12">3-deoxy-D-manno-octulosonic acid transferase</fullName>
        <shortName evidence="12">Kdo transferase</shortName>
        <ecNumber evidence="4 12">2.4.99.12</ecNumber>
    </recommendedName>
    <alternativeName>
        <fullName evidence="8 12">Lipid IV(A) 3-deoxy-D-manno-octulosonic acid transferase</fullName>
    </alternativeName>
</protein>
<evidence type="ECO:0000256" key="5">
    <source>
        <dbReference type="ARBA" id="ARBA00019077"/>
    </source>
</evidence>
<evidence type="ECO:0000313" key="16">
    <source>
        <dbReference type="Proteomes" id="UP000019113"/>
    </source>
</evidence>
<dbReference type="GO" id="GO:0030313">
    <property type="term" value="C:cell envelope"/>
    <property type="evidence" value="ECO:0007669"/>
    <property type="project" value="UniProtKB-SubCell"/>
</dbReference>
<dbReference type="Pfam" id="PF04413">
    <property type="entry name" value="Glycos_transf_N"/>
    <property type="match status" value="1"/>
</dbReference>
<comment type="subcellular location">
    <subcellularLocation>
        <location evidence="1">Cell envelope</location>
    </subcellularLocation>
    <subcellularLocation>
        <location evidence="12">Cell membrane</location>
    </subcellularLocation>
</comment>
<feature type="site" description="Transition state stabilizer" evidence="11">
    <location>
        <position position="141"/>
    </location>
</feature>
<organism evidence="15 16">
    <name type="scientific">Halomonas huangheensis</name>
    <dbReference type="NCBI Taxonomy" id="1178482"/>
    <lineage>
        <taxon>Bacteria</taxon>
        <taxon>Pseudomonadati</taxon>
        <taxon>Pseudomonadota</taxon>
        <taxon>Gammaproteobacteria</taxon>
        <taxon>Oceanospirillales</taxon>
        <taxon>Halomonadaceae</taxon>
        <taxon>Halomonas</taxon>
    </lineage>
</organism>
<evidence type="ECO:0000256" key="6">
    <source>
        <dbReference type="ARBA" id="ARBA00022519"/>
    </source>
</evidence>
<dbReference type="InterPro" id="IPR039901">
    <property type="entry name" value="Kdotransferase"/>
</dbReference>
<dbReference type="InterPro" id="IPR007507">
    <property type="entry name" value="Glycos_transf_N"/>
</dbReference>
<proteinExistence type="inferred from homology"/>
<feature type="active site" description="Proton acceptor" evidence="10">
    <location>
        <position position="63"/>
    </location>
</feature>
<dbReference type="AlphaFoldDB" id="W1N680"/>
<keyword evidence="12" id="KW-0448">Lipopolysaccharide biosynthesis</keyword>
<evidence type="ECO:0000256" key="12">
    <source>
        <dbReference type="RuleBase" id="RU365103"/>
    </source>
</evidence>
<evidence type="ECO:0000256" key="2">
    <source>
        <dbReference type="ARBA" id="ARBA00004713"/>
    </source>
</evidence>
<accession>W1N680</accession>
<feature type="domain" description="3-deoxy-D-manno-octulosonic-acid transferase N-terminal" evidence="14">
    <location>
        <begin position="38"/>
        <end position="222"/>
    </location>
</feature>
<dbReference type="SUPFAM" id="SSF53756">
    <property type="entry name" value="UDP-Glycosyltransferase/glycogen phosphorylase"/>
    <property type="match status" value="1"/>
</dbReference>
<keyword evidence="6" id="KW-0997">Cell inner membrane</keyword>
<feature type="domain" description="Glycosyl transferase family 1" evidence="13">
    <location>
        <begin position="319"/>
        <end position="408"/>
    </location>
</feature>
<evidence type="ECO:0000256" key="4">
    <source>
        <dbReference type="ARBA" id="ARBA00012621"/>
    </source>
</evidence>
<keyword evidence="6" id="KW-0472">Membrane</keyword>
<evidence type="ECO:0000256" key="10">
    <source>
        <dbReference type="PIRSR" id="PIRSR639901-1"/>
    </source>
</evidence>
<dbReference type="EMBL" id="AVBC01000035">
    <property type="protein sequence ID" value="ERL51014.1"/>
    <property type="molecule type" value="Genomic_DNA"/>
</dbReference>
<dbReference type="Gene3D" id="3.40.50.2000">
    <property type="entry name" value="Glycogen Phosphorylase B"/>
    <property type="match status" value="1"/>
</dbReference>
<dbReference type="UniPathway" id="UPA00958"/>
<gene>
    <name evidence="15" type="ORF">BJB45_20700</name>
</gene>
<comment type="pathway">
    <text evidence="2 12">Bacterial outer membrane biogenesis; LPS core biosynthesis.</text>
</comment>
<dbReference type="Gene3D" id="3.40.50.11720">
    <property type="entry name" value="3-Deoxy-D-manno-octulosonic-acid transferase, N-terminal domain"/>
    <property type="match status" value="1"/>
</dbReference>
<dbReference type="InterPro" id="IPR001296">
    <property type="entry name" value="Glyco_trans_1"/>
</dbReference>
<dbReference type="OrthoDB" id="9789797at2"/>
<dbReference type="PATRIC" id="fig|1178482.3.peg.2592"/>
<evidence type="ECO:0000259" key="14">
    <source>
        <dbReference type="Pfam" id="PF04413"/>
    </source>
</evidence>
<name>W1N680_9GAMM</name>
<evidence type="ECO:0000256" key="3">
    <source>
        <dbReference type="ARBA" id="ARBA00006380"/>
    </source>
</evidence>
<evidence type="ECO:0000256" key="8">
    <source>
        <dbReference type="ARBA" id="ARBA00031445"/>
    </source>
</evidence>
<dbReference type="KEGG" id="hhu:AR456_00110"/>
<dbReference type="EC" id="2.4.99.12" evidence="4 12"/>
<dbReference type="FunFam" id="3.40.50.2000:FF:000032">
    <property type="entry name" value="3-deoxy-D-manno-octulosonic acid transferase"/>
    <property type="match status" value="1"/>
</dbReference>
<evidence type="ECO:0000256" key="1">
    <source>
        <dbReference type="ARBA" id="ARBA00004196"/>
    </source>
</evidence>